<dbReference type="SUPFAM" id="SSF54427">
    <property type="entry name" value="NTF2-like"/>
    <property type="match status" value="1"/>
</dbReference>
<keyword evidence="9" id="KW-1185">Reference proteome</keyword>
<feature type="region of interest" description="Disordered" evidence="5">
    <location>
        <begin position="245"/>
        <end position="290"/>
    </location>
</feature>
<proteinExistence type="predicted"/>
<dbReference type="EMBL" id="MTBO01000034">
    <property type="protein sequence ID" value="OSI14493.1"/>
    <property type="molecule type" value="Genomic_DNA"/>
</dbReference>
<name>A0A1X3D3J4_9NEIS</name>
<dbReference type="Proteomes" id="UP000193118">
    <property type="component" value="Unassembled WGS sequence"/>
</dbReference>
<keyword evidence="4 6" id="KW-0472">Membrane</keyword>
<dbReference type="GO" id="GO:0016020">
    <property type="term" value="C:membrane"/>
    <property type="evidence" value="ECO:0007669"/>
    <property type="project" value="UniProtKB-SubCell"/>
</dbReference>
<evidence type="ECO:0000256" key="4">
    <source>
        <dbReference type="ARBA" id="ARBA00023136"/>
    </source>
</evidence>
<evidence type="ECO:0000256" key="6">
    <source>
        <dbReference type="SAM" id="Phobius"/>
    </source>
</evidence>
<evidence type="ECO:0000259" key="7">
    <source>
        <dbReference type="Pfam" id="PF04335"/>
    </source>
</evidence>
<feature type="compositionally biased region" description="Acidic residues" evidence="5">
    <location>
        <begin position="270"/>
        <end position="280"/>
    </location>
</feature>
<reference evidence="9" key="1">
    <citation type="submission" date="2017-01" db="EMBL/GenBank/DDBJ databases">
        <authorList>
            <person name="Wolfgang W.J."/>
            <person name="Cole J."/>
            <person name="Wroblewski D."/>
            <person name="Mcginnis J."/>
            <person name="Musser K.A."/>
        </authorList>
    </citation>
    <scope>NUCLEOTIDE SEQUENCE [LARGE SCALE GENOMIC DNA]</scope>
    <source>
        <strain evidence="9">DSM 19151</strain>
    </source>
</reference>
<evidence type="ECO:0000256" key="5">
    <source>
        <dbReference type="SAM" id="MobiDB-lite"/>
    </source>
</evidence>
<dbReference type="STRING" id="194197.BWD09_10340"/>
<feature type="domain" description="Bacterial virulence protein VirB8" evidence="7">
    <location>
        <begin position="19"/>
        <end position="240"/>
    </location>
</feature>
<keyword evidence="2 6" id="KW-0812">Transmembrane</keyword>
<dbReference type="Pfam" id="PF04335">
    <property type="entry name" value="VirB8"/>
    <property type="match status" value="1"/>
</dbReference>
<evidence type="ECO:0000256" key="3">
    <source>
        <dbReference type="ARBA" id="ARBA00022989"/>
    </source>
</evidence>
<keyword evidence="3 6" id="KW-1133">Transmembrane helix</keyword>
<dbReference type="AlphaFoldDB" id="A0A1X3D3J4"/>
<dbReference type="Gene3D" id="3.10.450.230">
    <property type="entry name" value="VirB8 protein"/>
    <property type="match status" value="1"/>
</dbReference>
<gene>
    <name evidence="8" type="ORF">BWD09_10340</name>
</gene>
<protein>
    <recommendedName>
        <fullName evidence="7">Bacterial virulence protein VirB8 domain-containing protein</fullName>
    </recommendedName>
</protein>
<comment type="subcellular location">
    <subcellularLocation>
        <location evidence="1">Membrane</location>
        <topology evidence="1">Single-pass membrane protein</topology>
    </subcellularLocation>
</comment>
<evidence type="ECO:0000256" key="2">
    <source>
        <dbReference type="ARBA" id="ARBA00022692"/>
    </source>
</evidence>
<comment type="caution">
    <text evidence="8">The sequence shown here is derived from an EMBL/GenBank/DDBJ whole genome shotgun (WGS) entry which is preliminary data.</text>
</comment>
<evidence type="ECO:0000313" key="9">
    <source>
        <dbReference type="Proteomes" id="UP000193118"/>
    </source>
</evidence>
<evidence type="ECO:0000256" key="1">
    <source>
        <dbReference type="ARBA" id="ARBA00004167"/>
    </source>
</evidence>
<organism evidence="8 9">
    <name type="scientific">Neisseria dentiae</name>
    <dbReference type="NCBI Taxonomy" id="194197"/>
    <lineage>
        <taxon>Bacteria</taxon>
        <taxon>Pseudomonadati</taxon>
        <taxon>Pseudomonadota</taxon>
        <taxon>Betaproteobacteria</taxon>
        <taxon>Neisseriales</taxon>
        <taxon>Neisseriaceae</taxon>
        <taxon>Neisseria</taxon>
    </lineage>
</organism>
<dbReference type="InterPro" id="IPR032710">
    <property type="entry name" value="NTF2-like_dom_sf"/>
</dbReference>
<evidence type="ECO:0000313" key="8">
    <source>
        <dbReference type="EMBL" id="OSI14493.1"/>
    </source>
</evidence>
<sequence length="290" mass="32470">MFMFKKKEKTPKVAESVAKARSFELSVSEAAKKSEKRAWVITVFSLVLTLIFGAAIMLMLPLKQEVPYVVYVDHTSGTSTVSRLQGDFKNNKITGSEAVNRSNIAQFVMARESYDWDLTNISSWNKVLAMSAGNVGLAYRNQFAENNPNNPNKIYGKNLSIRTKIRNIILVHGNGNQQDPTGATVYFDRYVYNKEKHTLQPLDKQVATMTFAYQPNLKMAEQYRYDNPLGFQVTHYQVDTDIIGKPAEEPAGNFPIVSQPEAQVGQIESTQEEQQVENVDEGAAASTPSQ</sequence>
<accession>A0A1X3D3J4</accession>
<dbReference type="CDD" id="cd16424">
    <property type="entry name" value="VirB8"/>
    <property type="match status" value="1"/>
</dbReference>
<feature type="transmembrane region" description="Helical" evidence="6">
    <location>
        <begin position="38"/>
        <end position="60"/>
    </location>
</feature>
<dbReference type="InterPro" id="IPR007430">
    <property type="entry name" value="VirB8"/>
</dbReference>